<gene>
    <name evidence="3" type="ORF">SAMN05216389_102106</name>
</gene>
<reference evidence="3 4" key="1">
    <citation type="submission" date="2016-10" db="EMBL/GenBank/DDBJ databases">
        <authorList>
            <person name="de Groot N.N."/>
        </authorList>
    </citation>
    <scope>NUCLEOTIDE SEQUENCE [LARGE SCALE GENOMIC DNA]</scope>
    <source>
        <strain evidence="3 4">IBRC-M 10780</strain>
    </source>
</reference>
<dbReference type="PANTHER" id="PTHR11851:SF186">
    <property type="entry name" value="INACTIVE METALLOPROTEASE YMFF-RELATED"/>
    <property type="match status" value="1"/>
</dbReference>
<dbReference type="GO" id="GO:0046872">
    <property type="term" value="F:metal ion binding"/>
    <property type="evidence" value="ECO:0007669"/>
    <property type="project" value="InterPro"/>
</dbReference>
<evidence type="ECO:0000259" key="2">
    <source>
        <dbReference type="Pfam" id="PF05193"/>
    </source>
</evidence>
<dbReference type="Gene3D" id="3.30.830.10">
    <property type="entry name" value="Metalloenzyme, LuxS/M16 peptidase-like"/>
    <property type="match status" value="2"/>
</dbReference>
<evidence type="ECO:0000313" key="4">
    <source>
        <dbReference type="Proteomes" id="UP000198618"/>
    </source>
</evidence>
<dbReference type="NCBIfam" id="NF047422">
    <property type="entry name" value="YfmF_fam"/>
    <property type="match status" value="1"/>
</dbReference>
<proteinExistence type="predicted"/>
<accession>A0A1H9Z7Q6</accession>
<keyword evidence="4" id="KW-1185">Reference proteome</keyword>
<dbReference type="InterPro" id="IPR050361">
    <property type="entry name" value="MPP/UQCRC_Complex"/>
</dbReference>
<dbReference type="EMBL" id="FOHE01000002">
    <property type="protein sequence ID" value="SES76896.1"/>
    <property type="molecule type" value="Genomic_DNA"/>
</dbReference>
<dbReference type="InterPro" id="IPR007863">
    <property type="entry name" value="Peptidase_M16_C"/>
</dbReference>
<feature type="domain" description="Peptidase M16 C-terminal" evidence="2">
    <location>
        <begin position="185"/>
        <end position="362"/>
    </location>
</feature>
<sequence>MNEIQEEVLNVNGYNLHLIPNKKFKTINLVAKFKAPLQKSTITKRALLPYVLKQGPKSYPSRKDLQTKLDSLYGAVLSIDSGKKGENHIISMRLEVANQKFIPNETGILEEAVQLLNDVIFNPNSNAGSFNPEIFNREKNTLKQKINSIKDDKMNFANMRLIDEMCEGEPYQLHVHGYEEDLTDLTAQNTFGYYQSLLQEDELDLFVLGDFDSQEMKNLISNTIERSSTGKAARDKNATSGQGQSNKQKPNEVIEKQNIQQAKLHIGYRTNCTYSDDGYPALQVFNGILGAFPSSKLFINVREKNSLAYYASSRLESHKGLLLVFSGIAPEDYEKAREIIELQMSAMKNGDVSESELKETKDLIVNQLLETLDHPQGIIEMLYQQVIAETSLKPSQLIEKIKKVTLDEVVQIASKVEEDTVYLLTTSGGEPGE</sequence>
<dbReference type="SUPFAM" id="SSF63411">
    <property type="entry name" value="LuxS/MPP-like metallohydrolase"/>
    <property type="match status" value="2"/>
</dbReference>
<dbReference type="Proteomes" id="UP000198618">
    <property type="component" value="Unassembled WGS sequence"/>
</dbReference>
<feature type="compositionally biased region" description="Polar residues" evidence="1">
    <location>
        <begin position="238"/>
        <end position="248"/>
    </location>
</feature>
<dbReference type="OrthoDB" id="9762085at2"/>
<organism evidence="3 4">
    <name type="scientific">Oceanobacillus limi</name>
    <dbReference type="NCBI Taxonomy" id="930131"/>
    <lineage>
        <taxon>Bacteria</taxon>
        <taxon>Bacillati</taxon>
        <taxon>Bacillota</taxon>
        <taxon>Bacilli</taxon>
        <taxon>Bacillales</taxon>
        <taxon>Bacillaceae</taxon>
        <taxon>Oceanobacillus</taxon>
    </lineage>
</organism>
<dbReference type="STRING" id="930131.SAMN05216389_102106"/>
<dbReference type="InterPro" id="IPR011249">
    <property type="entry name" value="Metalloenz_LuxS/M16"/>
</dbReference>
<name>A0A1H9Z7Q6_9BACI</name>
<dbReference type="RefSeq" id="WP_090866629.1">
    <property type="nucleotide sequence ID" value="NZ_FOHE01000002.1"/>
</dbReference>
<evidence type="ECO:0000313" key="3">
    <source>
        <dbReference type="EMBL" id="SES76896.1"/>
    </source>
</evidence>
<feature type="region of interest" description="Disordered" evidence="1">
    <location>
        <begin position="226"/>
        <end position="250"/>
    </location>
</feature>
<protein>
    <submittedName>
        <fullName evidence="3">Predicted Zn-dependent peptidase</fullName>
    </submittedName>
</protein>
<dbReference type="Pfam" id="PF05193">
    <property type="entry name" value="Peptidase_M16_C"/>
    <property type="match status" value="1"/>
</dbReference>
<dbReference type="AlphaFoldDB" id="A0A1H9Z7Q6"/>
<dbReference type="PANTHER" id="PTHR11851">
    <property type="entry name" value="METALLOPROTEASE"/>
    <property type="match status" value="1"/>
</dbReference>
<evidence type="ECO:0000256" key="1">
    <source>
        <dbReference type="SAM" id="MobiDB-lite"/>
    </source>
</evidence>